<dbReference type="EMBL" id="KF900660">
    <property type="protein sequence ID" value="AIF02780.1"/>
    <property type="molecule type" value="Genomic_DNA"/>
</dbReference>
<protein>
    <submittedName>
        <fullName evidence="5">Asparagine synthase (AsnB, ASNS)</fullName>
        <ecNumber evidence="5">6.3.5.4</ecNumber>
    </submittedName>
</protein>
<reference evidence="5" key="1">
    <citation type="journal article" date="2014" name="Genome Biol. Evol.">
        <title>Pangenome evidence for extensive interdomain horizontal transfer affecting lineage core and shell genes in uncultured planktonic thaumarchaeota and euryarchaeota.</title>
        <authorList>
            <person name="Deschamps P."/>
            <person name="Zivanovic Y."/>
            <person name="Moreira D."/>
            <person name="Rodriguez-Valera F."/>
            <person name="Lopez-Garcia P."/>
        </authorList>
    </citation>
    <scope>NUCLEOTIDE SEQUENCE</scope>
</reference>
<dbReference type="InterPro" id="IPR014729">
    <property type="entry name" value="Rossmann-like_a/b/a_fold"/>
</dbReference>
<dbReference type="CDD" id="cd01991">
    <property type="entry name" value="Asn_synthase_B_C"/>
    <property type="match status" value="1"/>
</dbReference>
<dbReference type="InterPro" id="IPR001962">
    <property type="entry name" value="Asn_synthase"/>
</dbReference>
<keyword evidence="5" id="KW-0436">Ligase</keyword>
<dbReference type="InterPro" id="IPR050795">
    <property type="entry name" value="Asn_Synthetase"/>
</dbReference>
<dbReference type="Pfam" id="PF00733">
    <property type="entry name" value="Asn_synthase"/>
    <property type="match status" value="2"/>
</dbReference>
<proteinExistence type="predicted"/>
<dbReference type="SUPFAM" id="SSF52402">
    <property type="entry name" value="Adenine nucleotide alpha hydrolases-like"/>
    <property type="match status" value="1"/>
</dbReference>
<dbReference type="Pfam" id="PF13240">
    <property type="entry name" value="Zn_Ribbon_1"/>
    <property type="match status" value="1"/>
</dbReference>
<feature type="domain" description="Asparagine synthetase" evidence="3">
    <location>
        <begin position="164"/>
        <end position="248"/>
    </location>
</feature>
<feature type="domain" description="Zinc-ribbon" evidence="4">
    <location>
        <begin position="293"/>
        <end position="312"/>
    </location>
</feature>
<evidence type="ECO:0000259" key="4">
    <source>
        <dbReference type="Pfam" id="PF13240"/>
    </source>
</evidence>
<dbReference type="GO" id="GO:0006529">
    <property type="term" value="P:asparagine biosynthetic process"/>
    <property type="evidence" value="ECO:0007669"/>
    <property type="project" value="InterPro"/>
</dbReference>
<evidence type="ECO:0000256" key="1">
    <source>
        <dbReference type="ARBA" id="ARBA00022741"/>
    </source>
</evidence>
<dbReference type="EC" id="6.3.5.4" evidence="5"/>
<dbReference type="InterPro" id="IPR026870">
    <property type="entry name" value="Zinc_ribbon_dom"/>
</dbReference>
<evidence type="ECO:0000313" key="5">
    <source>
        <dbReference type="EMBL" id="AIF02780.1"/>
    </source>
</evidence>
<accession>A0A075GHY2</accession>
<dbReference type="PANTHER" id="PTHR11772:SF46">
    <property type="entry name" value="ASPARAGINE SYNTHETASE DOMAIN-CONTAINING PROTEIN"/>
    <property type="match status" value="1"/>
</dbReference>
<organism evidence="5">
    <name type="scientific">uncultured marine thaumarchaeote KM3_15_A07</name>
    <dbReference type="NCBI Taxonomy" id="1456025"/>
    <lineage>
        <taxon>Archaea</taxon>
        <taxon>Nitrososphaerota</taxon>
        <taxon>environmental samples</taxon>
    </lineage>
</organism>
<dbReference type="GO" id="GO:0005524">
    <property type="term" value="F:ATP binding"/>
    <property type="evidence" value="ECO:0007669"/>
    <property type="project" value="UniProtKB-KW"/>
</dbReference>
<evidence type="ECO:0000256" key="2">
    <source>
        <dbReference type="ARBA" id="ARBA00022840"/>
    </source>
</evidence>
<dbReference type="PANTHER" id="PTHR11772">
    <property type="entry name" value="ASPARAGINE SYNTHETASE"/>
    <property type="match status" value="1"/>
</dbReference>
<dbReference type="AlphaFoldDB" id="A0A075GHY2"/>
<feature type="domain" description="Asparagine synthetase" evidence="3">
    <location>
        <begin position="26"/>
        <end position="144"/>
    </location>
</feature>
<evidence type="ECO:0000259" key="3">
    <source>
        <dbReference type="Pfam" id="PF00733"/>
    </source>
</evidence>
<keyword evidence="1" id="KW-0547">Nucleotide-binding</keyword>
<dbReference type="Gene3D" id="3.40.50.620">
    <property type="entry name" value="HUPs"/>
    <property type="match status" value="1"/>
</dbReference>
<gene>
    <name evidence="5" type="primary">ASNS</name>
    <name evidence="5" type="synonym">asnB</name>
</gene>
<keyword evidence="2" id="KW-0067">ATP-binding</keyword>
<name>A0A075GHY2_9ARCH</name>
<dbReference type="GO" id="GO:0005829">
    <property type="term" value="C:cytosol"/>
    <property type="evidence" value="ECO:0007669"/>
    <property type="project" value="TreeGrafter"/>
</dbReference>
<dbReference type="GO" id="GO:0004066">
    <property type="term" value="F:asparagine synthase (glutamine-hydrolyzing) activity"/>
    <property type="evidence" value="ECO:0007669"/>
    <property type="project" value="UniProtKB-EC"/>
</dbReference>
<sequence length="315" mass="36218">MGESIKKIRLLLEEITIECDANWIAFSGGLDSSILAQIKKEQGLNAITIITKDFIGTDLPYSQIIAKYIDIPLELKYVNIDEMLNAIEGTVKILKNFNDIEIRNSIVSYLYLNMLKEKNVTKIISGDGADEIFAGYNFLVKKDHTQLKSELKRIKEIMHFPSQKIANKLGISIQMPFIDEKIIKLVETLPVDLLINQKNGIKFGKWILRKAFENDLPANVIWRKKTPMQDGSGTVNLIKLFDSIITDDIFEEKAKKIKRKDNVQIRTKESLHYYELFKENFTIPKCQNRKNLCSDCNAEIDDNSKFCRMCGKFPI</sequence>